<proteinExistence type="inferred from homology"/>
<organism evidence="5 6">
    <name type="scientific">Paludibacterium denitrificans</name>
    <dbReference type="NCBI Taxonomy" id="2675226"/>
    <lineage>
        <taxon>Bacteria</taxon>
        <taxon>Pseudomonadati</taxon>
        <taxon>Pseudomonadota</taxon>
        <taxon>Betaproteobacteria</taxon>
        <taxon>Neisseriales</taxon>
        <taxon>Chromobacteriaceae</taxon>
        <taxon>Paludibacterium</taxon>
    </lineage>
</organism>
<dbReference type="GO" id="GO:0003677">
    <property type="term" value="F:DNA binding"/>
    <property type="evidence" value="ECO:0007669"/>
    <property type="project" value="UniProtKB-KW"/>
</dbReference>
<name>A0A844GBN6_9NEIS</name>
<evidence type="ECO:0000256" key="3">
    <source>
        <dbReference type="ARBA" id="ARBA00023125"/>
    </source>
</evidence>
<dbReference type="PRINTS" id="PR01727">
    <property type="entry name" value="DNABINDINGHU"/>
</dbReference>
<evidence type="ECO:0000256" key="2">
    <source>
        <dbReference type="ARBA" id="ARBA00023067"/>
    </source>
</evidence>
<comment type="similarity">
    <text evidence="1 4">Belongs to the bacterial histone-like protein family.</text>
</comment>
<reference evidence="5 6" key="1">
    <citation type="submission" date="2019-11" db="EMBL/GenBank/DDBJ databases">
        <title>Draft genome sequence of Paludibacterium sp. dN18-1.</title>
        <authorList>
            <person name="Im W.-T."/>
        </authorList>
    </citation>
    <scope>NUCLEOTIDE SEQUENCE [LARGE SCALE GENOMIC DNA]</scope>
    <source>
        <strain evidence="6">dN 18-1</strain>
    </source>
</reference>
<keyword evidence="2" id="KW-0226">DNA condensation</keyword>
<protein>
    <submittedName>
        <fullName evidence="5">HU family DNA-binding protein</fullName>
    </submittedName>
</protein>
<evidence type="ECO:0000313" key="5">
    <source>
        <dbReference type="EMBL" id="MTD33049.1"/>
    </source>
</evidence>
<dbReference type="Proteomes" id="UP000446658">
    <property type="component" value="Unassembled WGS sequence"/>
</dbReference>
<dbReference type="SMART" id="SM00411">
    <property type="entry name" value="BHL"/>
    <property type="match status" value="1"/>
</dbReference>
<dbReference type="PANTHER" id="PTHR33175:SF3">
    <property type="entry name" value="DNA-BINDING PROTEIN HU-BETA"/>
    <property type="match status" value="1"/>
</dbReference>
<dbReference type="GO" id="GO:0030527">
    <property type="term" value="F:structural constituent of chromatin"/>
    <property type="evidence" value="ECO:0007669"/>
    <property type="project" value="InterPro"/>
</dbReference>
<evidence type="ECO:0000256" key="4">
    <source>
        <dbReference type="RuleBase" id="RU003939"/>
    </source>
</evidence>
<dbReference type="PANTHER" id="PTHR33175">
    <property type="entry name" value="DNA-BINDING PROTEIN HU"/>
    <property type="match status" value="1"/>
</dbReference>
<dbReference type="RefSeq" id="WP_230369761.1">
    <property type="nucleotide sequence ID" value="NZ_WLYX01000001.1"/>
</dbReference>
<accession>A0A844GBN6</accession>
<dbReference type="CDD" id="cd13831">
    <property type="entry name" value="HU"/>
    <property type="match status" value="1"/>
</dbReference>
<evidence type="ECO:0000256" key="1">
    <source>
        <dbReference type="ARBA" id="ARBA00010529"/>
    </source>
</evidence>
<dbReference type="SUPFAM" id="SSF47729">
    <property type="entry name" value="IHF-like DNA-binding proteins"/>
    <property type="match status" value="1"/>
</dbReference>
<gene>
    <name evidence="5" type="ORF">GKE73_07250</name>
</gene>
<dbReference type="EMBL" id="WLYX01000001">
    <property type="protein sequence ID" value="MTD33049.1"/>
    <property type="molecule type" value="Genomic_DNA"/>
</dbReference>
<dbReference type="Pfam" id="PF00216">
    <property type="entry name" value="Bac_DNA_binding"/>
    <property type="match status" value="1"/>
</dbReference>
<dbReference type="Gene3D" id="4.10.520.10">
    <property type="entry name" value="IHF-like DNA-binding proteins"/>
    <property type="match status" value="1"/>
</dbReference>
<dbReference type="GO" id="GO:0005829">
    <property type="term" value="C:cytosol"/>
    <property type="evidence" value="ECO:0007669"/>
    <property type="project" value="TreeGrafter"/>
</dbReference>
<comment type="caution">
    <text evidence="5">The sequence shown here is derived from an EMBL/GenBank/DDBJ whole genome shotgun (WGS) entry which is preliminary data.</text>
</comment>
<dbReference type="AlphaFoldDB" id="A0A844GBN6"/>
<evidence type="ECO:0000313" key="6">
    <source>
        <dbReference type="Proteomes" id="UP000446658"/>
    </source>
</evidence>
<dbReference type="GO" id="GO:0030261">
    <property type="term" value="P:chromosome condensation"/>
    <property type="evidence" value="ECO:0007669"/>
    <property type="project" value="UniProtKB-KW"/>
</dbReference>
<dbReference type="InterPro" id="IPR000119">
    <property type="entry name" value="Hist_DNA-bd"/>
</dbReference>
<sequence length="89" mass="9223">MTKAELIAALAEHSGLTKADVLKVLAAFDETLIKALAAGDDVTIAAGKFKAKETAARTGRNPKTGEAIQIPAKKKVTFTASKALKDTIG</sequence>
<dbReference type="InterPro" id="IPR010992">
    <property type="entry name" value="IHF-like_DNA-bd_dom_sf"/>
</dbReference>
<keyword evidence="6" id="KW-1185">Reference proteome</keyword>
<keyword evidence="3 5" id="KW-0238">DNA-binding</keyword>